<protein>
    <recommendedName>
        <fullName evidence="11">Stem cell protein</fullName>
    </recommendedName>
</protein>
<dbReference type="PROSITE" id="PS51551">
    <property type="entry name" value="EPHRIN_RBD_2"/>
    <property type="match status" value="1"/>
</dbReference>
<keyword evidence="18" id="KW-1185">Reference proteome</keyword>
<keyword evidence="6 13" id="KW-0472">Membrane</keyword>
<evidence type="ECO:0000256" key="1">
    <source>
        <dbReference type="ARBA" id="ARBA00004589"/>
    </source>
</evidence>
<evidence type="ECO:0000256" key="9">
    <source>
        <dbReference type="ARBA" id="ARBA00023180"/>
    </source>
</evidence>
<evidence type="ECO:0000256" key="13">
    <source>
        <dbReference type="RuleBase" id="RU004375"/>
    </source>
</evidence>
<dbReference type="SUPFAM" id="SSF47459">
    <property type="entry name" value="HLH, helix-loop-helix DNA-binding domain"/>
    <property type="match status" value="1"/>
</dbReference>
<dbReference type="InterPro" id="IPR001799">
    <property type="entry name" value="Ephrin_RBD"/>
</dbReference>
<dbReference type="Pfam" id="PF00010">
    <property type="entry name" value="HLH"/>
    <property type="match status" value="1"/>
</dbReference>
<dbReference type="InterPro" id="IPR031328">
    <property type="entry name" value="Ephrin"/>
</dbReference>
<feature type="domain" description="Ephrin RBD" evidence="16">
    <location>
        <begin position="1"/>
        <end position="131"/>
    </location>
</feature>
<evidence type="ECO:0000256" key="12">
    <source>
        <dbReference type="PROSITE-ProRule" id="PRU00884"/>
    </source>
</evidence>
<dbReference type="SMART" id="SM00353">
    <property type="entry name" value="HLH"/>
    <property type="match status" value="1"/>
</dbReference>
<dbReference type="GO" id="GO:0048013">
    <property type="term" value="P:ephrin receptor signaling pathway"/>
    <property type="evidence" value="ECO:0007669"/>
    <property type="project" value="InterPro"/>
</dbReference>
<evidence type="ECO:0000256" key="3">
    <source>
        <dbReference type="ARBA" id="ARBA00022729"/>
    </source>
</evidence>
<dbReference type="InterPro" id="IPR034252">
    <property type="entry name" value="Ephrin-A_Ecto"/>
</dbReference>
<dbReference type="CDD" id="cd11413">
    <property type="entry name" value="bHLH_TS_TAL_LYL"/>
    <property type="match status" value="1"/>
</dbReference>
<dbReference type="InterPro" id="IPR008972">
    <property type="entry name" value="Cupredoxin"/>
</dbReference>
<dbReference type="PANTHER" id="PTHR11304">
    <property type="entry name" value="EPHRIN"/>
    <property type="match status" value="1"/>
</dbReference>
<dbReference type="GO" id="GO:0098552">
    <property type="term" value="C:side of membrane"/>
    <property type="evidence" value="ECO:0007669"/>
    <property type="project" value="UniProtKB-KW"/>
</dbReference>
<evidence type="ECO:0000256" key="4">
    <source>
        <dbReference type="ARBA" id="ARBA00023015"/>
    </source>
</evidence>
<dbReference type="GO" id="GO:0005886">
    <property type="term" value="C:plasma membrane"/>
    <property type="evidence" value="ECO:0007669"/>
    <property type="project" value="TreeGrafter"/>
</dbReference>
<keyword evidence="5" id="KW-0238">DNA-binding</keyword>
<evidence type="ECO:0000256" key="7">
    <source>
        <dbReference type="ARBA" id="ARBA00023157"/>
    </source>
</evidence>
<feature type="region of interest" description="Disordered" evidence="14">
    <location>
        <begin position="332"/>
        <end position="367"/>
    </location>
</feature>
<organism evidence="17 18">
    <name type="scientific">Scophthalmus maximus</name>
    <name type="common">Turbot</name>
    <name type="synonym">Psetta maxima</name>
    <dbReference type="NCBI Taxonomy" id="52904"/>
    <lineage>
        <taxon>Eukaryota</taxon>
        <taxon>Metazoa</taxon>
        <taxon>Chordata</taxon>
        <taxon>Craniata</taxon>
        <taxon>Vertebrata</taxon>
        <taxon>Euteleostomi</taxon>
        <taxon>Actinopterygii</taxon>
        <taxon>Neopterygii</taxon>
        <taxon>Teleostei</taxon>
        <taxon>Neoteleostei</taxon>
        <taxon>Acanthomorphata</taxon>
        <taxon>Carangaria</taxon>
        <taxon>Pleuronectiformes</taxon>
        <taxon>Pleuronectoidei</taxon>
        <taxon>Scophthalmidae</taxon>
        <taxon>Scophthalmus</taxon>
    </lineage>
</organism>
<comment type="caution">
    <text evidence="12">Lacks conserved residue(s) required for the propagation of feature annotation.</text>
</comment>
<dbReference type="GO" id="GO:0046875">
    <property type="term" value="F:ephrin receptor binding"/>
    <property type="evidence" value="ECO:0007669"/>
    <property type="project" value="InterPro"/>
</dbReference>
<keyword evidence="8" id="KW-0804">Transcription</keyword>
<dbReference type="PANTHER" id="PTHR11304:SF4">
    <property type="entry name" value="EPHRIN-A2"/>
    <property type="match status" value="1"/>
</dbReference>
<dbReference type="InterPro" id="IPR011598">
    <property type="entry name" value="bHLH_dom"/>
</dbReference>
<dbReference type="GO" id="GO:0003677">
    <property type="term" value="F:DNA binding"/>
    <property type="evidence" value="ECO:0007669"/>
    <property type="project" value="UniProtKB-KW"/>
</dbReference>
<feature type="non-terminal residue" evidence="17">
    <location>
        <position position="1"/>
    </location>
</feature>
<dbReference type="EMBL" id="CP026254">
    <property type="protein sequence ID" value="AWP10509.1"/>
    <property type="molecule type" value="Genomic_DNA"/>
</dbReference>
<dbReference type="FunFam" id="4.10.280.10:FF:000015">
    <property type="entry name" value="T-cell acute lymphocytic leukemia 1"/>
    <property type="match status" value="1"/>
</dbReference>
<keyword evidence="4" id="KW-0805">Transcription regulation</keyword>
<keyword evidence="7" id="KW-1015">Disulfide bond</keyword>
<dbReference type="Proteomes" id="UP000246464">
    <property type="component" value="Chromosome 12"/>
</dbReference>
<evidence type="ECO:0000256" key="14">
    <source>
        <dbReference type="SAM" id="MobiDB-lite"/>
    </source>
</evidence>
<name>A0A2U9C481_SCOMX</name>
<dbReference type="SUPFAM" id="SSF49503">
    <property type="entry name" value="Cupredoxins"/>
    <property type="match status" value="1"/>
</dbReference>
<dbReference type="Gene3D" id="2.60.40.420">
    <property type="entry name" value="Cupredoxins - blue copper proteins"/>
    <property type="match status" value="1"/>
</dbReference>
<reference evidence="17 18" key="1">
    <citation type="submission" date="2017-12" db="EMBL/GenBank/DDBJ databases">
        <title>Integrating genomic resources of turbot (Scophthalmus maximus) in depth evaluation of genetic and physical mapping variation across individuals.</title>
        <authorList>
            <person name="Martinez P."/>
        </authorList>
    </citation>
    <scope>NUCLEOTIDE SEQUENCE [LARGE SCALE GENOMIC DNA]</scope>
</reference>
<evidence type="ECO:0000256" key="5">
    <source>
        <dbReference type="ARBA" id="ARBA00023125"/>
    </source>
</evidence>
<evidence type="ECO:0000256" key="2">
    <source>
        <dbReference type="ARBA" id="ARBA00022622"/>
    </source>
</evidence>
<dbReference type="PRINTS" id="PR01347">
    <property type="entry name" value="EPHRIN"/>
</dbReference>
<evidence type="ECO:0000259" key="15">
    <source>
        <dbReference type="PROSITE" id="PS50888"/>
    </source>
</evidence>
<dbReference type="AlphaFoldDB" id="A0A2U9C481"/>
<dbReference type="GO" id="GO:0046983">
    <property type="term" value="F:protein dimerization activity"/>
    <property type="evidence" value="ECO:0007669"/>
    <property type="project" value="InterPro"/>
</dbReference>
<evidence type="ECO:0000256" key="11">
    <source>
        <dbReference type="ARBA" id="ARBA00075195"/>
    </source>
</evidence>
<dbReference type="GO" id="GO:0007411">
    <property type="term" value="P:axon guidance"/>
    <property type="evidence" value="ECO:0007669"/>
    <property type="project" value="TreeGrafter"/>
</dbReference>
<evidence type="ECO:0000256" key="6">
    <source>
        <dbReference type="ARBA" id="ARBA00023136"/>
    </source>
</evidence>
<comment type="similarity">
    <text evidence="12 13">Belongs to the ephrin family.</text>
</comment>
<evidence type="ECO:0000313" key="18">
    <source>
        <dbReference type="Proteomes" id="UP000246464"/>
    </source>
</evidence>
<dbReference type="Pfam" id="PF00812">
    <property type="entry name" value="Ephrin"/>
    <property type="match status" value="1"/>
</dbReference>
<dbReference type="PROSITE" id="PS50888">
    <property type="entry name" value="BHLH"/>
    <property type="match status" value="1"/>
</dbReference>
<evidence type="ECO:0000313" key="17">
    <source>
        <dbReference type="EMBL" id="AWP10509.1"/>
    </source>
</evidence>
<gene>
    <name evidence="17" type="ORF">SMAX5B_016751</name>
</gene>
<comment type="subcellular location">
    <subcellularLocation>
        <location evidence="1">Membrane</location>
        <topology evidence="1">Lipid-anchor</topology>
        <topology evidence="1">GPI-anchor</topology>
    </subcellularLocation>
</comment>
<feature type="domain" description="BHLH" evidence="15">
    <location>
        <begin position="369"/>
        <end position="421"/>
    </location>
</feature>
<dbReference type="Gene3D" id="4.10.280.10">
    <property type="entry name" value="Helix-loop-helix DNA-binding domain"/>
    <property type="match status" value="1"/>
</dbReference>
<evidence type="ECO:0000256" key="8">
    <source>
        <dbReference type="ARBA" id="ARBA00023163"/>
    </source>
</evidence>
<evidence type="ECO:0000259" key="16">
    <source>
        <dbReference type="PROSITE" id="PS51551"/>
    </source>
</evidence>
<proteinExistence type="inferred from homology"/>
<keyword evidence="10" id="KW-0449">Lipoprotein</keyword>
<dbReference type="InterPro" id="IPR036638">
    <property type="entry name" value="HLH_DNA-bd_sf"/>
</dbReference>
<dbReference type="CDD" id="cd10425">
    <property type="entry name" value="Ephrin-A_Ectodomain"/>
    <property type="match status" value="1"/>
</dbReference>
<keyword evidence="9" id="KW-0325">Glycoprotein</keyword>
<dbReference type="GO" id="GO:0030316">
    <property type="term" value="P:osteoclast differentiation"/>
    <property type="evidence" value="ECO:0007669"/>
    <property type="project" value="TreeGrafter"/>
</dbReference>
<keyword evidence="3" id="KW-0732">Signal</keyword>
<evidence type="ECO:0000256" key="10">
    <source>
        <dbReference type="ARBA" id="ARBA00023288"/>
    </source>
</evidence>
<dbReference type="STRING" id="52904.ENSSMAP00000028071"/>
<keyword evidence="2" id="KW-0336">GPI-anchor</keyword>
<accession>A0A2U9C481</accession>
<sequence>FSRGEYTLEVSINDYLDIYCPHYEGAEPAMERYVLYMVNYDGFTTCDPRTTGFKRWECNRPQSSNGPIRFSEKFQLFTPFSLGFEFRPGHEYYYICEYCCVLLCIAVYYYICEYYCVLLCTTTSVSTAVYYCVLLCTTTSVSTDYCILLYTATSVSTTEYYTVVLSSTQTCDSLIDHVSSAASSRPNLSEKLCLKLKIYVKPTNDSVYESPEPFLTDDTTGGSGLPRPCLSLPIKNIFVHPKFDSELSEVRGQRDQIGMKAVQEDEELLCIVWAKTGDVSGHTILRNGSTHSYIAPTLAWDINRGPVANNITAMSSALGQDEPSFIHKQEDCHNIPLSDPGPDTMKTVSPSPSPTSDGSTGSGSGSRVVQRIFTNTRERCRQQNVNGAFADLRQLVPTHPPDRKLSKNEVLRLALRYIHFLDGLLTDQDLGQVPRGRAESLELSPRSSCDSWAEEQDCGGLGRYLHLEPGC</sequence>